<organism evidence="4">
    <name type="scientific">Pundamilia nyererei</name>
    <dbReference type="NCBI Taxonomy" id="303518"/>
    <lineage>
        <taxon>Eukaryota</taxon>
        <taxon>Metazoa</taxon>
        <taxon>Chordata</taxon>
        <taxon>Craniata</taxon>
        <taxon>Vertebrata</taxon>
        <taxon>Euteleostomi</taxon>
        <taxon>Actinopterygii</taxon>
        <taxon>Neopterygii</taxon>
        <taxon>Teleostei</taxon>
        <taxon>Neoteleostei</taxon>
        <taxon>Acanthomorphata</taxon>
        <taxon>Ovalentaria</taxon>
        <taxon>Cichlomorphae</taxon>
        <taxon>Cichliformes</taxon>
        <taxon>Cichlidae</taxon>
        <taxon>African cichlids</taxon>
        <taxon>Pseudocrenilabrinae</taxon>
        <taxon>Haplochromini</taxon>
        <taxon>Pundamilia</taxon>
    </lineage>
</organism>
<dbReference type="PANTHER" id="PTHR23411">
    <property type="entry name" value="TAPASIN"/>
    <property type="match status" value="1"/>
</dbReference>
<name>A0A3B4G0D3_9CICH</name>
<dbReference type="Pfam" id="PF07654">
    <property type="entry name" value="C1-set"/>
    <property type="match status" value="2"/>
</dbReference>
<feature type="transmembrane region" description="Helical" evidence="2">
    <location>
        <begin position="6"/>
        <end position="32"/>
    </location>
</feature>
<dbReference type="InterPro" id="IPR013783">
    <property type="entry name" value="Ig-like_fold"/>
</dbReference>
<dbReference type="Gene3D" id="2.60.40.10">
    <property type="entry name" value="Immunoglobulins"/>
    <property type="match status" value="2"/>
</dbReference>
<dbReference type="SUPFAM" id="SSF48726">
    <property type="entry name" value="Immunoglobulin"/>
    <property type="match status" value="2"/>
</dbReference>
<feature type="domain" description="Ig-like" evidence="3">
    <location>
        <begin position="27"/>
        <end position="120"/>
    </location>
</feature>
<evidence type="ECO:0000256" key="2">
    <source>
        <dbReference type="SAM" id="Phobius"/>
    </source>
</evidence>
<dbReference type="PROSITE" id="PS50835">
    <property type="entry name" value="IG_LIKE"/>
    <property type="match status" value="1"/>
</dbReference>
<dbReference type="AlphaFoldDB" id="A0A3B4G0D3"/>
<dbReference type="STRING" id="303518.ENSPNYP00000016350"/>
<evidence type="ECO:0000256" key="1">
    <source>
        <dbReference type="ARBA" id="ARBA00023319"/>
    </source>
</evidence>
<reference evidence="4" key="1">
    <citation type="submission" date="2023-09" db="UniProtKB">
        <authorList>
            <consortium name="Ensembl"/>
        </authorList>
    </citation>
    <scope>IDENTIFICATION</scope>
</reference>
<proteinExistence type="predicted"/>
<dbReference type="CDD" id="cd21819">
    <property type="entry name" value="IgC1_CH1_IgM"/>
    <property type="match status" value="1"/>
</dbReference>
<keyword evidence="1" id="KW-0393">Immunoglobulin domain</keyword>
<protein>
    <recommendedName>
        <fullName evidence="3">Ig-like domain-containing protein</fullName>
    </recommendedName>
</protein>
<dbReference type="InterPro" id="IPR007110">
    <property type="entry name" value="Ig-like_dom"/>
</dbReference>
<keyword evidence="2" id="KW-0472">Membrane</keyword>
<keyword evidence="2" id="KW-0812">Transmembrane</keyword>
<evidence type="ECO:0000259" key="3">
    <source>
        <dbReference type="PROSITE" id="PS50835"/>
    </source>
</evidence>
<dbReference type="InterPro" id="IPR050380">
    <property type="entry name" value="Immune_Resp_Modulators"/>
</dbReference>
<dbReference type="InterPro" id="IPR036179">
    <property type="entry name" value="Ig-like_dom_sf"/>
</dbReference>
<evidence type="ECO:0000313" key="4">
    <source>
        <dbReference type="Ensembl" id="ENSPNYP00000016350.1"/>
    </source>
</evidence>
<sequence>MCGILLYFYSGILITVVSPFLATATAPTVFLLAPCGSESGDMVTLGCLATGFNPPAVTFSWTKGDTALTDFIQYPAVQKGNVYTGVSQVRVRKQDWDTQQNFQCVVNHAAGNAQTPVRPTRNLHEINFSAPAVTFSWTKGDTALTDFIQYPSVQKGDVYTGVSQVRVRKQDWDTQQNFRCVVNHAAGNAQAIVDPIGKTYAKSFNFLFLGYLNSIYITYKVHCYSKPIQCAFSEVIFLINNYWATSSDSAGKNDLWSCSILHCGCKSLLLNELFSARAVSDRGWEVLSMMDVSLDKILSSLTCSMDFRREH</sequence>
<keyword evidence="2" id="KW-1133">Transmembrane helix</keyword>
<dbReference type="SMART" id="SM00407">
    <property type="entry name" value="IGc1"/>
    <property type="match status" value="1"/>
</dbReference>
<dbReference type="Ensembl" id="ENSPNYT00000016758.1">
    <property type="protein sequence ID" value="ENSPNYP00000016350.1"/>
    <property type="gene ID" value="ENSPNYG00000012375.1"/>
</dbReference>
<accession>A0A3B4G0D3</accession>
<dbReference type="InterPro" id="IPR003597">
    <property type="entry name" value="Ig_C1-set"/>
</dbReference>
<dbReference type="GeneTree" id="ENSGT00940000174865"/>